<dbReference type="OrthoDB" id="3546922at2759"/>
<keyword evidence="2" id="KW-1185">Reference proteome</keyword>
<organism evidence="1 2">
    <name type="scientific">Phialocephala subalpina</name>
    <dbReference type="NCBI Taxonomy" id="576137"/>
    <lineage>
        <taxon>Eukaryota</taxon>
        <taxon>Fungi</taxon>
        <taxon>Dikarya</taxon>
        <taxon>Ascomycota</taxon>
        <taxon>Pezizomycotina</taxon>
        <taxon>Leotiomycetes</taxon>
        <taxon>Helotiales</taxon>
        <taxon>Mollisiaceae</taxon>
        <taxon>Phialocephala</taxon>
        <taxon>Phialocephala fortinii species complex</taxon>
    </lineage>
</organism>
<name>A0A1L7XFP2_9HELO</name>
<evidence type="ECO:0000313" key="1">
    <source>
        <dbReference type="EMBL" id="CZR63860.1"/>
    </source>
</evidence>
<reference evidence="1 2" key="1">
    <citation type="submission" date="2016-03" db="EMBL/GenBank/DDBJ databases">
        <authorList>
            <person name="Ploux O."/>
        </authorList>
    </citation>
    <scope>NUCLEOTIDE SEQUENCE [LARGE SCALE GENOMIC DNA]</scope>
    <source>
        <strain evidence="1 2">UAMH 11012</strain>
    </source>
</reference>
<dbReference type="AlphaFoldDB" id="A0A1L7XFP2"/>
<accession>A0A1L7XFP2</accession>
<proteinExistence type="predicted"/>
<gene>
    <name evidence="1" type="ORF">PAC_13757</name>
</gene>
<protein>
    <submittedName>
        <fullName evidence="1">Uncharacterized protein</fullName>
    </submittedName>
</protein>
<sequence>MNSMPPGFSLQELLWGTDWTMDSIPPQPQDLPAIPRLFFTDLVPVVTRTLWVEPADKGYDTRQIFAPPSFPRFEHAFGKWQELLEEAVDLMLEFMLVSAEPITNPWIQKMRTMMTEHESEDTFSSNSGGTTTFLSGAQTPLYNKRVVIEYSWSKYLRPALLATCKEYHRKGTNLFDAFSEFLNFKHESLRSLYPGMTHSPMRLHLVRKLSLEDVDLRGRRYRGYLNDKLSWQFYMVNRLEAWGACPNQLVLTFDDRDEPVVSTSQVRNGYAQKEKCAEIFYSPHWNIVEPWGIVDNTFDNSWTQRWVVADRLIIRGVSQLNHNIMRSYFQDGTAVPNNPLAVLIENWFAETDFRFPESAIECIVLSKRISYIGELGGKADVEFTKKNKL</sequence>
<evidence type="ECO:0000313" key="2">
    <source>
        <dbReference type="Proteomes" id="UP000184330"/>
    </source>
</evidence>
<dbReference type="EMBL" id="FJOG01000025">
    <property type="protein sequence ID" value="CZR63860.1"/>
    <property type="molecule type" value="Genomic_DNA"/>
</dbReference>
<dbReference type="Proteomes" id="UP000184330">
    <property type="component" value="Unassembled WGS sequence"/>
</dbReference>